<dbReference type="Gene3D" id="3.30.750.24">
    <property type="entry name" value="STAS domain"/>
    <property type="match status" value="1"/>
</dbReference>
<evidence type="ECO:0000313" key="4">
    <source>
        <dbReference type="Proteomes" id="UP000034166"/>
    </source>
</evidence>
<dbReference type="PROSITE" id="PS50801">
    <property type="entry name" value="STAS"/>
    <property type="match status" value="1"/>
</dbReference>
<feature type="domain" description="STAS" evidence="2">
    <location>
        <begin position="211"/>
        <end position="326"/>
    </location>
</feature>
<dbReference type="CDD" id="cd07041">
    <property type="entry name" value="STAS_RsbR_RsbS_like"/>
    <property type="match status" value="1"/>
</dbReference>
<dbReference type="InterPro" id="IPR002645">
    <property type="entry name" value="STAS_dom"/>
</dbReference>
<accession>A0A0M2T2I7</accession>
<gene>
    <name evidence="3" type="ORF">WQ57_06250</name>
</gene>
<evidence type="ECO:0000259" key="2">
    <source>
        <dbReference type="PROSITE" id="PS50801"/>
    </source>
</evidence>
<dbReference type="SUPFAM" id="SSF52091">
    <property type="entry name" value="SpoIIaa-like"/>
    <property type="match status" value="1"/>
</dbReference>
<dbReference type="InterPro" id="IPR051932">
    <property type="entry name" value="Bact_StressResp_Reg"/>
</dbReference>
<evidence type="ECO:0000256" key="1">
    <source>
        <dbReference type="SAM" id="Coils"/>
    </source>
</evidence>
<dbReference type="PATRIC" id="fig|1408103.3.peg.1409"/>
<feature type="coiled-coil region" evidence="1">
    <location>
        <begin position="182"/>
        <end position="209"/>
    </location>
</feature>
<dbReference type="SUPFAM" id="SSF111126">
    <property type="entry name" value="Ligand-binding domain in the NO signalling and Golgi transport"/>
    <property type="match status" value="1"/>
</dbReference>
<dbReference type="Pfam" id="PF01740">
    <property type="entry name" value="STAS"/>
    <property type="match status" value="1"/>
</dbReference>
<dbReference type="InterPro" id="IPR024096">
    <property type="entry name" value="NO_sig/Golgi_transp_ligand-bd"/>
</dbReference>
<evidence type="ECO:0000313" key="3">
    <source>
        <dbReference type="EMBL" id="KKK39030.1"/>
    </source>
</evidence>
<sequence length="335" mass="38190">MKVKVNSNEFVWKPKEGLFTFDGAPALLFWDAAIELFLKTIEEVSGREVSKAVYEATGYRMGHLVSSYYQGRKDIEQLLVEYGDIYRNAGWGNVKVKEFSFEEKKAVVLLTNSWEHRIFKGTDKDQAGVLLPGHWAGVFSGLFEQNVWYKIHKSQLNGHEYDEIEIFPSDMTPAQNIHDLARQKERENILELEQKVNERTAELTSLVRELSSPIIPVLKDILVTPLIGNFNQERLTDLMERALIELSRKKARFLLIDMTGVKGVDEYTISGIHKLIKAVQLIGGESYIVGVSEELAVRIIESKVSMEGILSFSTLQQGVEYALEQNGYELVEKRK</sequence>
<dbReference type="EMBL" id="LAYY01000005">
    <property type="protein sequence ID" value="KKK39030.1"/>
    <property type="molecule type" value="Genomic_DNA"/>
</dbReference>
<name>A0A0M2T2I7_9BACI</name>
<organism evidence="3 4">
    <name type="scientific">Mesobacillus campisalis</name>
    <dbReference type="NCBI Taxonomy" id="1408103"/>
    <lineage>
        <taxon>Bacteria</taxon>
        <taxon>Bacillati</taxon>
        <taxon>Bacillota</taxon>
        <taxon>Bacilli</taxon>
        <taxon>Bacillales</taxon>
        <taxon>Bacillaceae</taxon>
        <taxon>Mesobacillus</taxon>
    </lineage>
</organism>
<keyword evidence="4" id="KW-1185">Reference proteome</keyword>
<dbReference type="Proteomes" id="UP000034166">
    <property type="component" value="Unassembled WGS sequence"/>
</dbReference>
<comment type="caution">
    <text evidence="3">The sequence shown here is derived from an EMBL/GenBank/DDBJ whole genome shotgun (WGS) entry which is preliminary data.</text>
</comment>
<dbReference type="InterPro" id="IPR036513">
    <property type="entry name" value="STAS_dom_sf"/>
</dbReference>
<dbReference type="AlphaFoldDB" id="A0A0M2T2I7"/>
<dbReference type="Gene3D" id="3.30.1380.20">
    <property type="entry name" value="Trafficking protein particle complex subunit 3"/>
    <property type="match status" value="1"/>
</dbReference>
<protein>
    <recommendedName>
        <fullName evidence="2">STAS domain-containing protein</fullName>
    </recommendedName>
</protein>
<reference evidence="3 4" key="1">
    <citation type="submission" date="2015-04" db="EMBL/GenBank/DDBJ databases">
        <title>Taxonomic description and genome sequence of Bacillus campisalis sp. nov., a novel member of the genus Bacillus isolated from solar saltern.</title>
        <authorList>
            <person name="Mathan Kumar R."/>
            <person name="Kaur G."/>
            <person name="Kumar A."/>
            <person name="Singh N.K."/>
            <person name="Kaur N."/>
            <person name="Kumar N."/>
            <person name="Mayilraj S."/>
        </authorList>
    </citation>
    <scope>NUCLEOTIDE SEQUENCE [LARGE SCALE GENOMIC DNA]</scope>
    <source>
        <strain evidence="3 4">SA2-6</strain>
    </source>
</reference>
<dbReference type="PANTHER" id="PTHR33745">
    <property type="entry name" value="RSBT ANTAGONIST PROTEIN RSBS-RELATED"/>
    <property type="match status" value="1"/>
</dbReference>
<keyword evidence="1" id="KW-0175">Coiled coil</keyword>
<proteinExistence type="predicted"/>